<gene>
    <name evidence="5" type="ORF">F511_35101</name>
</gene>
<dbReference type="CDD" id="cd02325">
    <property type="entry name" value="R3H"/>
    <property type="match status" value="1"/>
</dbReference>
<dbReference type="InterPro" id="IPR051937">
    <property type="entry name" value="R3H_domain_containing"/>
</dbReference>
<sequence>VEELASLVRDNIPCKHLILSMEEMLVNFLQEGTSLDGLLELEPMNPYDRLLIHRLAEIFGFSHKSIGEGEDRHLILERCPETSIPSILVSDLLWQSNEVQSPVVLDIFKQRNVIQDPRDYDVAESSLEERRTAYLAARERIFSEDACDMRLAKNRPRHDPVVARRMITHALGQTNKAVNYEFSLNGEYEHAAKNVNSQPNKVGVVNTSTELETQSTSAKHPRSKTTSNVGGKSSGSKLSDAMSKVSLQANEHVQTRKGSVVGRQGIQTQERNLRNEHVGTAKRLFANALGINRKDTKPSTAVIKSRKQRAELT</sequence>
<feature type="non-terminal residue" evidence="5">
    <location>
        <position position="1"/>
    </location>
</feature>
<evidence type="ECO:0000313" key="5">
    <source>
        <dbReference type="EMBL" id="KZV55430.1"/>
    </source>
</evidence>
<evidence type="ECO:0008006" key="7">
    <source>
        <dbReference type="Google" id="ProtNLM"/>
    </source>
</evidence>
<dbReference type="InterPro" id="IPR001374">
    <property type="entry name" value="R3H_dom"/>
</dbReference>
<evidence type="ECO:0000259" key="3">
    <source>
        <dbReference type="PROSITE" id="PS51061"/>
    </source>
</evidence>
<dbReference type="InterPro" id="IPR036867">
    <property type="entry name" value="R3H_dom_sf"/>
</dbReference>
<dbReference type="PANTHER" id="PTHR15672">
    <property type="entry name" value="CAMP-REGULATED PHOSPHOPROTEIN 21 RELATED R3H DOMAIN CONTAINING PROTEIN"/>
    <property type="match status" value="1"/>
</dbReference>
<feature type="compositionally biased region" description="Polar residues" evidence="2">
    <location>
        <begin position="209"/>
        <end position="237"/>
    </location>
</feature>
<dbReference type="GO" id="GO:0003676">
    <property type="term" value="F:nucleic acid binding"/>
    <property type="evidence" value="ECO:0007669"/>
    <property type="project" value="UniProtKB-UniRule"/>
</dbReference>
<feature type="region of interest" description="Disordered" evidence="2">
    <location>
        <begin position="209"/>
        <end position="242"/>
    </location>
</feature>
<reference evidence="5 6" key="1">
    <citation type="journal article" date="2015" name="Proc. Natl. Acad. Sci. U.S.A.">
        <title>The resurrection genome of Boea hygrometrica: A blueprint for survival of dehydration.</title>
        <authorList>
            <person name="Xiao L."/>
            <person name="Yang G."/>
            <person name="Zhang L."/>
            <person name="Yang X."/>
            <person name="Zhao S."/>
            <person name="Ji Z."/>
            <person name="Zhou Q."/>
            <person name="Hu M."/>
            <person name="Wang Y."/>
            <person name="Chen M."/>
            <person name="Xu Y."/>
            <person name="Jin H."/>
            <person name="Xiao X."/>
            <person name="Hu G."/>
            <person name="Bao F."/>
            <person name="Hu Y."/>
            <person name="Wan P."/>
            <person name="Li L."/>
            <person name="Deng X."/>
            <person name="Kuang T."/>
            <person name="Xiang C."/>
            <person name="Zhu J.K."/>
            <person name="Oliver M.J."/>
            <person name="He Y."/>
        </authorList>
    </citation>
    <scope>NUCLEOTIDE SEQUENCE [LARGE SCALE GENOMIC DNA]</scope>
    <source>
        <strain evidence="6">cv. XS01</strain>
    </source>
</reference>
<keyword evidence="1" id="KW-0597">Phosphoprotein</keyword>
<dbReference type="SMART" id="SM00393">
    <property type="entry name" value="R3H"/>
    <property type="match status" value="1"/>
</dbReference>
<protein>
    <recommendedName>
        <fullName evidence="7">R3H domain-containing protein</fullName>
    </recommendedName>
</protein>
<keyword evidence="6" id="KW-1185">Reference proteome</keyword>
<feature type="domain" description="R3H" evidence="3">
    <location>
        <begin position="15"/>
        <end position="80"/>
    </location>
</feature>
<dbReference type="PROSITE" id="PS51673">
    <property type="entry name" value="SUZ"/>
    <property type="match status" value="1"/>
</dbReference>
<dbReference type="EMBL" id="KQ988571">
    <property type="protein sequence ID" value="KZV55430.1"/>
    <property type="molecule type" value="Genomic_DNA"/>
</dbReference>
<evidence type="ECO:0000313" key="6">
    <source>
        <dbReference type="Proteomes" id="UP000250235"/>
    </source>
</evidence>
<accession>A0A2Z7D717</accession>
<name>A0A2Z7D717_9LAMI</name>
<dbReference type="AlphaFoldDB" id="A0A2Z7D717"/>
<evidence type="ECO:0000259" key="4">
    <source>
        <dbReference type="PROSITE" id="PS51673"/>
    </source>
</evidence>
<dbReference type="Gene3D" id="3.30.1370.50">
    <property type="entry name" value="R3H-like domain"/>
    <property type="match status" value="1"/>
</dbReference>
<evidence type="ECO:0000256" key="1">
    <source>
        <dbReference type="ARBA" id="ARBA00022553"/>
    </source>
</evidence>
<dbReference type="SUPFAM" id="SSF82708">
    <property type="entry name" value="R3H domain"/>
    <property type="match status" value="1"/>
</dbReference>
<proteinExistence type="predicted"/>
<dbReference type="OrthoDB" id="278430at2759"/>
<dbReference type="PROSITE" id="PS51061">
    <property type="entry name" value="R3H"/>
    <property type="match status" value="1"/>
</dbReference>
<dbReference type="Pfam" id="PF01424">
    <property type="entry name" value="R3H"/>
    <property type="match status" value="1"/>
</dbReference>
<feature type="domain" description="SUZ" evidence="4">
    <location>
        <begin position="83"/>
        <end position="146"/>
    </location>
</feature>
<organism evidence="5 6">
    <name type="scientific">Dorcoceras hygrometricum</name>
    <dbReference type="NCBI Taxonomy" id="472368"/>
    <lineage>
        <taxon>Eukaryota</taxon>
        <taxon>Viridiplantae</taxon>
        <taxon>Streptophyta</taxon>
        <taxon>Embryophyta</taxon>
        <taxon>Tracheophyta</taxon>
        <taxon>Spermatophyta</taxon>
        <taxon>Magnoliopsida</taxon>
        <taxon>eudicotyledons</taxon>
        <taxon>Gunneridae</taxon>
        <taxon>Pentapetalae</taxon>
        <taxon>asterids</taxon>
        <taxon>lamiids</taxon>
        <taxon>Lamiales</taxon>
        <taxon>Gesneriaceae</taxon>
        <taxon>Didymocarpoideae</taxon>
        <taxon>Trichosporeae</taxon>
        <taxon>Loxocarpinae</taxon>
        <taxon>Dorcoceras</taxon>
    </lineage>
</organism>
<dbReference type="InterPro" id="IPR024771">
    <property type="entry name" value="SUZ"/>
</dbReference>
<dbReference type="PANTHER" id="PTHR15672:SF25">
    <property type="entry name" value="OS01G0100600 PROTEIN"/>
    <property type="match status" value="1"/>
</dbReference>
<dbReference type="Pfam" id="PF12752">
    <property type="entry name" value="SUZ"/>
    <property type="match status" value="1"/>
</dbReference>
<dbReference type="Proteomes" id="UP000250235">
    <property type="component" value="Unassembled WGS sequence"/>
</dbReference>
<evidence type="ECO:0000256" key="2">
    <source>
        <dbReference type="SAM" id="MobiDB-lite"/>
    </source>
</evidence>